<keyword evidence="9" id="KW-1185">Reference proteome</keyword>
<dbReference type="AlphaFoldDB" id="A0A248ZZJ2"/>
<dbReference type="Proteomes" id="UP000254802">
    <property type="component" value="Unassembled WGS sequence"/>
</dbReference>
<evidence type="ECO:0000313" key="9">
    <source>
        <dbReference type="Proteomes" id="UP000318394"/>
    </source>
</evidence>
<dbReference type="RefSeq" id="WP_006249373.1">
    <property type="nucleotide sequence ID" value="NZ_CP011098.1"/>
</dbReference>
<evidence type="ECO:0000313" key="3">
    <source>
        <dbReference type="EMBL" id="STY65153.1"/>
    </source>
</evidence>
<protein>
    <submittedName>
        <fullName evidence="5">Uncharacterized protein</fullName>
    </submittedName>
</protein>
<dbReference type="GeneID" id="67369104"/>
<accession>A0A248ZZJ2</accession>
<evidence type="ECO:0000313" key="2">
    <source>
        <dbReference type="EMBL" id="STY63916.1"/>
    </source>
</evidence>
<dbReference type="EMBL" id="VAJB01000019">
    <property type="protein sequence ID" value="TRB73725.1"/>
    <property type="molecule type" value="Genomic_DNA"/>
</dbReference>
<dbReference type="EMBL" id="UGPN01000002">
    <property type="protein sequence ID" value="STY63916.1"/>
    <property type="molecule type" value="Genomic_DNA"/>
</dbReference>
<dbReference type="EMBL" id="UGPL01000006">
    <property type="protein sequence ID" value="STY65153.1"/>
    <property type="molecule type" value="Genomic_DNA"/>
</dbReference>
<dbReference type="Proteomes" id="UP000318394">
    <property type="component" value="Unassembled WGS sequence"/>
</dbReference>
<dbReference type="KEGG" id="mhaq:WC39_07330"/>
<proteinExistence type="predicted"/>
<dbReference type="Proteomes" id="UP000315164">
    <property type="component" value="Unassembled WGS sequence"/>
</dbReference>
<name>A0A248ZZJ2_MANHA</name>
<keyword evidence="1" id="KW-0812">Transmembrane</keyword>
<feature type="transmembrane region" description="Helical" evidence="1">
    <location>
        <begin position="81"/>
        <end position="103"/>
    </location>
</feature>
<feature type="transmembrane region" description="Helical" evidence="1">
    <location>
        <begin position="52"/>
        <end position="69"/>
    </location>
</feature>
<keyword evidence="1" id="KW-1133">Transmembrane helix</keyword>
<evidence type="ECO:0000313" key="8">
    <source>
        <dbReference type="Proteomes" id="UP000315164"/>
    </source>
</evidence>
<dbReference type="EMBL" id="VAJI01000020">
    <property type="protein sequence ID" value="TRB36309.1"/>
    <property type="molecule type" value="Genomic_DNA"/>
</dbReference>
<evidence type="ECO:0000313" key="6">
    <source>
        <dbReference type="Proteomes" id="UP000254031"/>
    </source>
</evidence>
<sequence length="136" mass="15845">MISRSLFSKLILFAKIVIFSQLVFMVVIWIAHHIMREYSNPFERFGTLFNNVFLTFIIPMMVSSAVIVYKGYTQKNEDKVFWIYMGFFLIWILGFIYFEPAVYDKSLKISGAGFGAMLSIIICSKLLPKETNKEQL</sequence>
<reference evidence="8 9" key="2">
    <citation type="journal article" date="2019" name="Vet. Microbiol.">
        <title>Genetic characterization of susceptible and multi-drug resistant Mannheimia haemolytica isolated from high-risk stocker calves prior to and after antimicrobial metaphylaxis.</title>
        <authorList>
            <person name="Snyder E.R."/>
            <person name="Alvarez-Narvaez S."/>
            <person name="Credille B.C."/>
        </authorList>
    </citation>
    <scope>NUCLEOTIDE SEQUENCE [LARGE SCALE GENOMIC DNA]</scope>
    <source>
        <strain evidence="5 8">UGA-R5-128-1</strain>
        <strain evidence="4 9">UGA-R7-163-1</strain>
    </source>
</reference>
<dbReference type="KEGG" id="mhay:VK67_07330"/>
<dbReference type="STRING" id="75985.WC39_07330"/>
<feature type="transmembrane region" description="Helical" evidence="1">
    <location>
        <begin position="109"/>
        <end position="127"/>
    </location>
</feature>
<gene>
    <name evidence="5" type="ORF">FEA53_09355</name>
    <name evidence="4" type="ORF">FEB89_09405</name>
    <name evidence="2" type="ORF">NCTC10638_03088</name>
    <name evidence="3" type="ORF">NCTC9380_00409</name>
</gene>
<dbReference type="Proteomes" id="UP000254031">
    <property type="component" value="Unassembled WGS sequence"/>
</dbReference>
<evidence type="ECO:0000256" key="1">
    <source>
        <dbReference type="SAM" id="Phobius"/>
    </source>
</evidence>
<keyword evidence="1" id="KW-0472">Membrane</keyword>
<evidence type="ECO:0000313" key="7">
    <source>
        <dbReference type="Proteomes" id="UP000254802"/>
    </source>
</evidence>
<feature type="transmembrane region" description="Helical" evidence="1">
    <location>
        <begin position="12"/>
        <end position="32"/>
    </location>
</feature>
<evidence type="ECO:0000313" key="4">
    <source>
        <dbReference type="EMBL" id="TRB36309.1"/>
    </source>
</evidence>
<evidence type="ECO:0000313" key="5">
    <source>
        <dbReference type="EMBL" id="TRB73725.1"/>
    </source>
</evidence>
<organism evidence="5 8">
    <name type="scientific">Mannheimia haemolytica</name>
    <name type="common">Pasteurella haemolytica</name>
    <dbReference type="NCBI Taxonomy" id="75985"/>
    <lineage>
        <taxon>Bacteria</taxon>
        <taxon>Pseudomonadati</taxon>
        <taxon>Pseudomonadota</taxon>
        <taxon>Gammaproteobacteria</taxon>
        <taxon>Pasteurellales</taxon>
        <taxon>Pasteurellaceae</taxon>
        <taxon>Mannheimia</taxon>
    </lineage>
</organism>
<reference evidence="6 7" key="1">
    <citation type="submission" date="2018-06" db="EMBL/GenBank/DDBJ databases">
        <authorList>
            <consortium name="Pathogen Informatics"/>
            <person name="Doyle S."/>
        </authorList>
    </citation>
    <scope>NUCLEOTIDE SEQUENCE [LARGE SCALE GENOMIC DNA]</scope>
    <source>
        <strain evidence="2 7">NCTC10638</strain>
        <strain evidence="3 6">NCTC9380</strain>
    </source>
</reference>